<protein>
    <submittedName>
        <fullName evidence="2">Uncharacterized protein</fullName>
    </submittedName>
</protein>
<organism evidence="2 3">
    <name type="scientific">Brassica napus</name>
    <name type="common">Rape</name>
    <dbReference type="NCBI Taxonomy" id="3708"/>
    <lineage>
        <taxon>Eukaryota</taxon>
        <taxon>Viridiplantae</taxon>
        <taxon>Streptophyta</taxon>
        <taxon>Embryophyta</taxon>
        <taxon>Tracheophyta</taxon>
        <taxon>Spermatophyta</taxon>
        <taxon>Magnoliopsida</taxon>
        <taxon>eudicotyledons</taxon>
        <taxon>Gunneridae</taxon>
        <taxon>Pentapetalae</taxon>
        <taxon>rosids</taxon>
        <taxon>malvids</taxon>
        <taxon>Brassicales</taxon>
        <taxon>Brassicaceae</taxon>
        <taxon>Brassiceae</taxon>
        <taxon>Brassica</taxon>
    </lineage>
</organism>
<dbReference type="Proteomes" id="UP000824890">
    <property type="component" value="Unassembled WGS sequence"/>
</dbReference>
<comment type="caution">
    <text evidence="2">The sequence shown here is derived from an EMBL/GenBank/DDBJ whole genome shotgun (WGS) entry which is preliminary data.</text>
</comment>
<keyword evidence="1" id="KW-0812">Transmembrane</keyword>
<feature type="transmembrane region" description="Helical" evidence="1">
    <location>
        <begin position="28"/>
        <end position="50"/>
    </location>
</feature>
<reference evidence="2 3" key="1">
    <citation type="submission" date="2021-05" db="EMBL/GenBank/DDBJ databases">
        <title>Genome Assembly of Synthetic Allotetraploid Brassica napus Reveals Homoeologous Exchanges between Subgenomes.</title>
        <authorList>
            <person name="Davis J.T."/>
        </authorList>
    </citation>
    <scope>NUCLEOTIDE SEQUENCE [LARGE SCALE GENOMIC DNA]</scope>
    <source>
        <strain evidence="3">cv. Da-Ae</strain>
        <tissue evidence="2">Seedling</tissue>
    </source>
</reference>
<name>A0ABQ7Z6V0_BRANA</name>
<evidence type="ECO:0000313" key="3">
    <source>
        <dbReference type="Proteomes" id="UP000824890"/>
    </source>
</evidence>
<keyword evidence="1" id="KW-1133">Transmembrane helix</keyword>
<gene>
    <name evidence="2" type="ORF">HID58_073275</name>
</gene>
<evidence type="ECO:0000313" key="2">
    <source>
        <dbReference type="EMBL" id="KAH0875913.1"/>
    </source>
</evidence>
<evidence type="ECO:0000256" key="1">
    <source>
        <dbReference type="SAM" id="Phobius"/>
    </source>
</evidence>
<keyword evidence="3" id="KW-1185">Reference proteome</keyword>
<keyword evidence="1" id="KW-0472">Membrane</keyword>
<proteinExistence type="predicted"/>
<dbReference type="EMBL" id="JAGKQM010000016">
    <property type="protein sequence ID" value="KAH0875913.1"/>
    <property type="molecule type" value="Genomic_DNA"/>
</dbReference>
<sequence length="79" mass="8624">MVSWQIAFTGSSATGSKVMKAAAELVKVLLFLWNLVGKALSLCLMTLILTKLSVTISNLRDMVLIAFTFSRHVLDPAKL</sequence>
<accession>A0ABQ7Z6V0</accession>